<keyword evidence="3" id="KW-1185">Reference proteome</keyword>
<organism evidence="2 3">
    <name type="scientific">Mucilaginibacter jinjuensis</name>
    <dbReference type="NCBI Taxonomy" id="1176721"/>
    <lineage>
        <taxon>Bacteria</taxon>
        <taxon>Pseudomonadati</taxon>
        <taxon>Bacteroidota</taxon>
        <taxon>Sphingobacteriia</taxon>
        <taxon>Sphingobacteriales</taxon>
        <taxon>Sphingobacteriaceae</taxon>
        <taxon>Mucilaginibacter</taxon>
    </lineage>
</organism>
<dbReference type="Pfam" id="PF26566">
    <property type="entry name" value="PH_40"/>
    <property type="match status" value="1"/>
</dbReference>
<accession>A0ABY7T3Z4</accession>
<sequence>MFTLPYIVLKTYSKSKNMFLHLSKGNNVFQFGDNNDINTYNKADIKAITISNVSKNDKSPIYNITFKDDISIRFPGLLIPYYDFLNKFSGIDIQYTRNKWPVSL</sequence>
<evidence type="ECO:0000259" key="1">
    <source>
        <dbReference type="Pfam" id="PF26566"/>
    </source>
</evidence>
<gene>
    <name evidence="2" type="ORF">PQO05_19765</name>
</gene>
<dbReference type="RefSeq" id="WP_273629166.1">
    <property type="nucleotide sequence ID" value="NZ_CP117167.1"/>
</dbReference>
<reference evidence="2 3" key="1">
    <citation type="submission" date="2023-02" db="EMBL/GenBank/DDBJ databases">
        <title>Genome sequence of Mucilaginibacter jinjuensis strain KACC 16571.</title>
        <authorList>
            <person name="Kim S."/>
            <person name="Heo J."/>
            <person name="Kwon S.-W."/>
        </authorList>
    </citation>
    <scope>NUCLEOTIDE SEQUENCE [LARGE SCALE GENOMIC DNA]</scope>
    <source>
        <strain evidence="2 3">KACC 16571</strain>
    </source>
</reference>
<evidence type="ECO:0000313" key="3">
    <source>
        <dbReference type="Proteomes" id="UP001216139"/>
    </source>
</evidence>
<proteinExistence type="predicted"/>
<dbReference type="Proteomes" id="UP001216139">
    <property type="component" value="Chromosome"/>
</dbReference>
<feature type="domain" description="PH" evidence="1">
    <location>
        <begin position="6"/>
        <end position="87"/>
    </location>
</feature>
<evidence type="ECO:0000313" key="2">
    <source>
        <dbReference type="EMBL" id="WCT10978.1"/>
    </source>
</evidence>
<dbReference type="EMBL" id="CP117167">
    <property type="protein sequence ID" value="WCT10978.1"/>
    <property type="molecule type" value="Genomic_DNA"/>
</dbReference>
<protein>
    <recommendedName>
        <fullName evidence="1">PH domain-containing protein</fullName>
    </recommendedName>
</protein>
<dbReference type="InterPro" id="IPR058916">
    <property type="entry name" value="PH_40"/>
</dbReference>
<name>A0ABY7T3Z4_9SPHI</name>